<evidence type="ECO:0000313" key="2">
    <source>
        <dbReference type="Proteomes" id="UP000606786"/>
    </source>
</evidence>
<reference evidence="1" key="1">
    <citation type="submission" date="2020-11" db="EMBL/GenBank/DDBJ databases">
        <authorList>
            <person name="Whitehead M."/>
        </authorList>
    </citation>
    <scope>NUCLEOTIDE SEQUENCE</scope>
    <source>
        <strain evidence="1">EGII</strain>
    </source>
</reference>
<comment type="caution">
    <text evidence="1">The sequence shown here is derived from an EMBL/GenBank/DDBJ whole genome shotgun (WGS) entry which is preliminary data.</text>
</comment>
<accession>A0A811USN3</accession>
<organism evidence="1 2">
    <name type="scientific">Ceratitis capitata</name>
    <name type="common">Mediterranean fruit fly</name>
    <name type="synonym">Tephritis capitata</name>
    <dbReference type="NCBI Taxonomy" id="7213"/>
    <lineage>
        <taxon>Eukaryota</taxon>
        <taxon>Metazoa</taxon>
        <taxon>Ecdysozoa</taxon>
        <taxon>Arthropoda</taxon>
        <taxon>Hexapoda</taxon>
        <taxon>Insecta</taxon>
        <taxon>Pterygota</taxon>
        <taxon>Neoptera</taxon>
        <taxon>Endopterygota</taxon>
        <taxon>Diptera</taxon>
        <taxon>Brachycera</taxon>
        <taxon>Muscomorpha</taxon>
        <taxon>Tephritoidea</taxon>
        <taxon>Tephritidae</taxon>
        <taxon>Ceratitis</taxon>
        <taxon>Ceratitis</taxon>
    </lineage>
</organism>
<dbReference type="EMBL" id="CAJHJT010000023">
    <property type="protein sequence ID" value="CAD7002169.1"/>
    <property type="molecule type" value="Genomic_DNA"/>
</dbReference>
<gene>
    <name evidence="1" type="ORF">CCAP1982_LOCUS10657</name>
</gene>
<dbReference type="AlphaFoldDB" id="A0A811USN3"/>
<sequence>MGRRFNPLSISNLLANLEPVNTDRSFHFNYMNRSPNTMKKGNKAGFLPDRSPIQPHLSATNYLDLLEDLMPLEVGSQNQNKLSKHIQIA</sequence>
<name>A0A811USN3_CERCA</name>
<protein>
    <submittedName>
        <fullName evidence="1">(Mediterranean fruit fly) hypothetical protein</fullName>
    </submittedName>
</protein>
<dbReference type="Proteomes" id="UP000606786">
    <property type="component" value="Unassembled WGS sequence"/>
</dbReference>
<keyword evidence="2" id="KW-1185">Reference proteome</keyword>
<proteinExistence type="predicted"/>
<evidence type="ECO:0000313" key="1">
    <source>
        <dbReference type="EMBL" id="CAD7002169.1"/>
    </source>
</evidence>